<name>A0A8K0SBB9_9HYPO</name>
<dbReference type="AlphaFoldDB" id="A0A8K0SBB9"/>
<gene>
    <name evidence="2" type="ORF">BKA59DRAFT_62035</name>
</gene>
<sequence length="213" mass="23285">MAPEPPPPLPVAANHATLSNKLSLLIASRSSVLKNMSLSRPTTTKRRVVPDDNDDDLTRGTARPNDGVGYVPEEKDKQKFANSKVERMLRGRMAKGGTGKAKKKVDESESEEDAGRSALGKRKRPRKEKEVEPEPAPEPEYEVQRVPVEPAEDEEKNKAGGEARGEAVKDVIMEDGVTKGADIGKGNEAIDKKRKRKNKKKKKPKTDNGEAAA</sequence>
<keyword evidence="3" id="KW-1185">Reference proteome</keyword>
<dbReference type="OrthoDB" id="4961474at2759"/>
<comment type="caution">
    <text evidence="2">The sequence shown here is derived from an EMBL/GenBank/DDBJ whole genome shotgun (WGS) entry which is preliminary data.</text>
</comment>
<feature type="compositionally biased region" description="Basic and acidic residues" evidence="1">
    <location>
        <begin position="72"/>
        <end position="89"/>
    </location>
</feature>
<accession>A0A8K0SBB9</accession>
<feature type="compositionally biased region" description="Polar residues" evidence="1">
    <location>
        <begin position="31"/>
        <end position="42"/>
    </location>
</feature>
<feature type="compositionally biased region" description="Basic and acidic residues" evidence="1">
    <location>
        <begin position="155"/>
        <end position="172"/>
    </location>
</feature>
<proteinExistence type="predicted"/>
<evidence type="ECO:0000313" key="2">
    <source>
        <dbReference type="EMBL" id="KAH7263570.1"/>
    </source>
</evidence>
<reference evidence="2" key="1">
    <citation type="journal article" date="2021" name="Nat. Commun.">
        <title>Genetic determinants of endophytism in the Arabidopsis root mycobiome.</title>
        <authorList>
            <person name="Mesny F."/>
            <person name="Miyauchi S."/>
            <person name="Thiergart T."/>
            <person name="Pickel B."/>
            <person name="Atanasova L."/>
            <person name="Karlsson M."/>
            <person name="Huettel B."/>
            <person name="Barry K.W."/>
            <person name="Haridas S."/>
            <person name="Chen C."/>
            <person name="Bauer D."/>
            <person name="Andreopoulos W."/>
            <person name="Pangilinan J."/>
            <person name="LaButti K."/>
            <person name="Riley R."/>
            <person name="Lipzen A."/>
            <person name="Clum A."/>
            <person name="Drula E."/>
            <person name="Henrissat B."/>
            <person name="Kohler A."/>
            <person name="Grigoriev I.V."/>
            <person name="Martin F.M."/>
            <person name="Hacquard S."/>
        </authorList>
    </citation>
    <scope>NUCLEOTIDE SEQUENCE</scope>
    <source>
        <strain evidence="2">MPI-SDFR-AT-0068</strain>
    </source>
</reference>
<organism evidence="2 3">
    <name type="scientific">Fusarium tricinctum</name>
    <dbReference type="NCBI Taxonomy" id="61284"/>
    <lineage>
        <taxon>Eukaryota</taxon>
        <taxon>Fungi</taxon>
        <taxon>Dikarya</taxon>
        <taxon>Ascomycota</taxon>
        <taxon>Pezizomycotina</taxon>
        <taxon>Sordariomycetes</taxon>
        <taxon>Hypocreomycetidae</taxon>
        <taxon>Hypocreales</taxon>
        <taxon>Nectriaceae</taxon>
        <taxon>Fusarium</taxon>
        <taxon>Fusarium tricinctum species complex</taxon>
    </lineage>
</organism>
<evidence type="ECO:0000313" key="3">
    <source>
        <dbReference type="Proteomes" id="UP000813427"/>
    </source>
</evidence>
<evidence type="ECO:0000256" key="1">
    <source>
        <dbReference type="SAM" id="MobiDB-lite"/>
    </source>
</evidence>
<dbReference type="EMBL" id="JAGPXF010000001">
    <property type="protein sequence ID" value="KAH7263570.1"/>
    <property type="molecule type" value="Genomic_DNA"/>
</dbReference>
<dbReference type="Proteomes" id="UP000813427">
    <property type="component" value="Unassembled WGS sequence"/>
</dbReference>
<feature type="compositionally biased region" description="Basic residues" evidence="1">
    <location>
        <begin position="192"/>
        <end position="204"/>
    </location>
</feature>
<feature type="region of interest" description="Disordered" evidence="1">
    <location>
        <begin position="31"/>
        <end position="213"/>
    </location>
</feature>
<protein>
    <submittedName>
        <fullName evidence="2">Uncharacterized protein</fullName>
    </submittedName>
</protein>